<sequence length="87" mass="9791">PPTLLVSMSEELRQRYINGYAADPAFAGQGEGDETSWYPGNRFYRGKDGLLFFRDADLMPRLCVPKSERAALMRHIHESAYESAHAG</sequence>
<proteinExistence type="predicted"/>
<dbReference type="STRING" id="1314781.A0A165NI92"/>
<keyword evidence="2" id="KW-1185">Reference proteome</keyword>
<dbReference type="Gene3D" id="1.10.340.70">
    <property type="match status" value="1"/>
</dbReference>
<organism evidence="1 2">
    <name type="scientific">Exidia glandulosa HHB12029</name>
    <dbReference type="NCBI Taxonomy" id="1314781"/>
    <lineage>
        <taxon>Eukaryota</taxon>
        <taxon>Fungi</taxon>
        <taxon>Dikarya</taxon>
        <taxon>Basidiomycota</taxon>
        <taxon>Agaricomycotina</taxon>
        <taxon>Agaricomycetes</taxon>
        <taxon>Auriculariales</taxon>
        <taxon>Exidiaceae</taxon>
        <taxon>Exidia</taxon>
    </lineage>
</organism>
<evidence type="ECO:0000313" key="1">
    <source>
        <dbReference type="EMBL" id="KZW00785.1"/>
    </source>
</evidence>
<reference evidence="1 2" key="1">
    <citation type="journal article" date="2016" name="Mol. Biol. Evol.">
        <title>Comparative Genomics of Early-Diverging Mushroom-Forming Fungi Provides Insights into the Origins of Lignocellulose Decay Capabilities.</title>
        <authorList>
            <person name="Nagy L.G."/>
            <person name="Riley R."/>
            <person name="Tritt A."/>
            <person name="Adam C."/>
            <person name="Daum C."/>
            <person name="Floudas D."/>
            <person name="Sun H."/>
            <person name="Yadav J.S."/>
            <person name="Pangilinan J."/>
            <person name="Larsson K.H."/>
            <person name="Matsuura K."/>
            <person name="Barry K."/>
            <person name="Labutti K."/>
            <person name="Kuo R."/>
            <person name="Ohm R.A."/>
            <person name="Bhattacharya S.S."/>
            <person name="Shirouzu T."/>
            <person name="Yoshinaga Y."/>
            <person name="Martin F.M."/>
            <person name="Grigoriev I.V."/>
            <person name="Hibbett D.S."/>
        </authorList>
    </citation>
    <scope>NUCLEOTIDE SEQUENCE [LARGE SCALE GENOMIC DNA]</scope>
    <source>
        <strain evidence="1 2">HHB12029</strain>
    </source>
</reference>
<dbReference type="OrthoDB" id="3245961at2759"/>
<feature type="non-terminal residue" evidence="1">
    <location>
        <position position="87"/>
    </location>
</feature>
<dbReference type="AlphaFoldDB" id="A0A165NI92"/>
<protein>
    <submittedName>
        <fullName evidence="1">Uncharacterized protein</fullName>
    </submittedName>
</protein>
<dbReference type="InParanoid" id="A0A165NI92"/>
<evidence type="ECO:0000313" key="2">
    <source>
        <dbReference type="Proteomes" id="UP000077266"/>
    </source>
</evidence>
<dbReference type="Proteomes" id="UP000077266">
    <property type="component" value="Unassembled WGS sequence"/>
</dbReference>
<gene>
    <name evidence="1" type="ORF">EXIGLDRAFT_587718</name>
</gene>
<accession>A0A165NI92</accession>
<name>A0A165NI92_EXIGL</name>
<feature type="non-terminal residue" evidence="1">
    <location>
        <position position="1"/>
    </location>
</feature>
<dbReference type="EMBL" id="KV425898">
    <property type="protein sequence ID" value="KZW00785.1"/>
    <property type="molecule type" value="Genomic_DNA"/>
</dbReference>